<evidence type="ECO:0000313" key="2">
    <source>
        <dbReference type="Proteomes" id="UP001597362"/>
    </source>
</evidence>
<dbReference type="Pfam" id="PF08970">
    <property type="entry name" value="Sda"/>
    <property type="match status" value="1"/>
</dbReference>
<dbReference type="EMBL" id="JBHUHO010000046">
    <property type="protein sequence ID" value="MFD2117689.1"/>
    <property type="molecule type" value="Genomic_DNA"/>
</dbReference>
<organism evidence="1 2">
    <name type="scientific">Paenibacillus yanchengensis</name>
    <dbReference type="NCBI Taxonomy" id="2035833"/>
    <lineage>
        <taxon>Bacteria</taxon>
        <taxon>Bacillati</taxon>
        <taxon>Bacillota</taxon>
        <taxon>Bacilli</taxon>
        <taxon>Bacillales</taxon>
        <taxon>Paenibacillaceae</taxon>
        <taxon>Paenibacillus</taxon>
    </lineage>
</organism>
<dbReference type="Gene3D" id="1.10.287.1100">
    <property type="entry name" value="Sporulation inhibitor A"/>
    <property type="match status" value="1"/>
</dbReference>
<evidence type="ECO:0000313" key="1">
    <source>
        <dbReference type="EMBL" id="MFD2117689.1"/>
    </source>
</evidence>
<dbReference type="RefSeq" id="WP_377774936.1">
    <property type="nucleotide sequence ID" value="NZ_JBHUHO010000046.1"/>
</dbReference>
<reference evidence="2" key="1">
    <citation type="journal article" date="2019" name="Int. J. Syst. Evol. Microbiol.">
        <title>The Global Catalogue of Microorganisms (GCM) 10K type strain sequencing project: providing services to taxonomists for standard genome sequencing and annotation.</title>
        <authorList>
            <consortium name="The Broad Institute Genomics Platform"/>
            <consortium name="The Broad Institute Genome Sequencing Center for Infectious Disease"/>
            <person name="Wu L."/>
            <person name="Ma J."/>
        </authorList>
    </citation>
    <scope>NUCLEOTIDE SEQUENCE [LARGE SCALE GENOMIC DNA]</scope>
    <source>
        <strain evidence="2">GH52</strain>
    </source>
</reference>
<sequence>MRQLSDELLVDTYHAAIEYQLDPDFISLIYAEIERRSGDSEQFTYQMVVV</sequence>
<dbReference type="SUPFAM" id="SSF100985">
    <property type="entry name" value="Sporulation inhibitor Sda"/>
    <property type="match status" value="1"/>
</dbReference>
<proteinExistence type="predicted"/>
<protein>
    <submittedName>
        <fullName evidence="1">Sporulation histidine kinase inhibitor Sda</fullName>
    </submittedName>
</protein>
<dbReference type="InterPro" id="IPR036916">
    <property type="entry name" value="Sda_sf"/>
</dbReference>
<name>A0ABW4YQF3_9BACL</name>
<accession>A0ABW4YQF3</accession>
<keyword evidence="2" id="KW-1185">Reference proteome</keyword>
<keyword evidence="1" id="KW-0649">Protein kinase inhibitor</keyword>
<gene>
    <name evidence="1" type="ORF">ACFSJH_18325</name>
</gene>
<dbReference type="InterPro" id="IPR015064">
    <property type="entry name" value="Sda"/>
</dbReference>
<dbReference type="GO" id="GO:0004860">
    <property type="term" value="F:protein kinase inhibitor activity"/>
    <property type="evidence" value="ECO:0007669"/>
    <property type="project" value="UniProtKB-KW"/>
</dbReference>
<dbReference type="Proteomes" id="UP001597362">
    <property type="component" value="Unassembled WGS sequence"/>
</dbReference>
<comment type="caution">
    <text evidence="1">The sequence shown here is derived from an EMBL/GenBank/DDBJ whole genome shotgun (WGS) entry which is preliminary data.</text>
</comment>